<gene>
    <name evidence="1" type="ordered locus">BURPS1710b_3634</name>
</gene>
<dbReference type="EnsemblBacteria" id="ABA47488">
    <property type="protein sequence ID" value="ABA47488"/>
    <property type="gene ID" value="BURPS1710b_3634"/>
</dbReference>
<dbReference type="AlphaFoldDB" id="Q3JN55"/>
<dbReference type="EMBL" id="CP000124">
    <property type="protein sequence ID" value="ABA47488.1"/>
    <property type="molecule type" value="Genomic_DNA"/>
</dbReference>
<evidence type="ECO:0000313" key="2">
    <source>
        <dbReference type="Proteomes" id="UP000002700"/>
    </source>
</evidence>
<sequence>MSLASCWRCASLCTSPFTSICVPSIFSCPLLICFSCGPISFWTFADQFGGVATLPISIWSTTFAAPYVSRRRCSTAAFVASSATLPPATTWPGVAFAGGGDDTVAPAPAVAATGAAVTGAASGTDLTGTPPASIGVTVAGPTLSARAAPPSASAANASAKRRARSRGRRGFVISSRSGECFAERVDAHAKRQLRLIEITDELADPMVVLRMCVDPFRIVDVDVVFGVSLRIDHAVQGFRGRAVEADDEPLALGDRADEDRELEIGARHERRDEFEPECGDEAPVERIGRQRQREAALDVRRAALHHRAQQRAEREHRAAQLHRMAAREQHLLEAEQGLVFDEIVERAVVRAARAARVDRHLRVAERLQRAGRLLRAEERLHLRGGARPEPRERKRAAREERERAIDFERRRGEEREAPVRRVVARDHVARDRQPALRAEKREVHRFRAFVDDLPARVVGEELHRARDPVVERLQQLRVVRALHEVAARRDLAEVGDLGLDRLRHCAPCAFDAEAAVAATCAAAAPEPGCAVALAAPPALASATDEGRRRPRRLCCCG</sequence>
<accession>Q3JN55</accession>
<evidence type="ECO:0000313" key="1">
    <source>
        <dbReference type="EMBL" id="ABA47488.1"/>
    </source>
</evidence>
<dbReference type="HOGENOM" id="CLU_488921_0_0_4"/>
<dbReference type="KEGG" id="bpm:BURPS1710b_3634"/>
<reference evidence="1 2" key="1">
    <citation type="submission" date="2005-09" db="EMBL/GenBank/DDBJ databases">
        <authorList>
            <person name="Woods D.E."/>
            <person name="Nierman W.C."/>
        </authorList>
    </citation>
    <scope>NUCLEOTIDE SEQUENCE [LARGE SCALE GENOMIC DNA]</scope>
    <source>
        <strain evidence="1 2">1710b</strain>
    </source>
</reference>
<proteinExistence type="predicted"/>
<name>Q3JN55_BURP1</name>
<protein>
    <submittedName>
        <fullName evidence="1">Uncharacterized protein</fullName>
    </submittedName>
</protein>
<dbReference type="Proteomes" id="UP000002700">
    <property type="component" value="Chromosome I"/>
</dbReference>
<organism evidence="1 2">
    <name type="scientific">Burkholderia pseudomallei (strain 1710b)</name>
    <dbReference type="NCBI Taxonomy" id="320372"/>
    <lineage>
        <taxon>Bacteria</taxon>
        <taxon>Pseudomonadati</taxon>
        <taxon>Pseudomonadota</taxon>
        <taxon>Betaproteobacteria</taxon>
        <taxon>Burkholderiales</taxon>
        <taxon>Burkholderiaceae</taxon>
        <taxon>Burkholderia</taxon>
        <taxon>pseudomallei group</taxon>
    </lineage>
</organism>